<keyword evidence="5" id="KW-0627">Porphyrin biosynthesis</keyword>
<sequence precursor="true">MRPYPLFMRLDGCRCLVVGAGGVGRRKLAALIPCGAAEILVLDTSPPDAELAALLACPGVRFEQRTFSADDLAGRSLVFAATGVPAVNADIARLCRDGGVLCNVIDDPAAGSFIVPAHFACGDITVALSTGGHSPALARRIRMDLEAWFGNRYDGLVVLMGRLRPLVLALGDETGQNAALFRTIVGSPLVDALAAKDRQRCEDLLHTLLPVELHPHIVELLHDIA</sequence>
<evidence type="ECO:0000256" key="3">
    <source>
        <dbReference type="ARBA" id="ARBA00023002"/>
    </source>
</evidence>
<keyword evidence="3 8" id="KW-0560">Oxidoreductase</keyword>
<evidence type="ECO:0000313" key="8">
    <source>
        <dbReference type="EMBL" id="ABM28633.1"/>
    </source>
</evidence>
<dbReference type="InterPro" id="IPR036291">
    <property type="entry name" value="NAD(P)-bd_dom_sf"/>
</dbReference>
<gene>
    <name evidence="8" type="ordered locus">Dvul_1616</name>
</gene>
<dbReference type="PANTHER" id="PTHR35330:SF1">
    <property type="entry name" value="SIROHEME BIOSYNTHESIS PROTEIN MET8"/>
    <property type="match status" value="1"/>
</dbReference>
<feature type="domain" description="Siroheme synthase central" evidence="7">
    <location>
        <begin position="122"/>
        <end position="146"/>
    </location>
</feature>
<dbReference type="InterPro" id="IPR006367">
    <property type="entry name" value="Sirohaem_synthase_N"/>
</dbReference>
<dbReference type="Gene3D" id="1.10.8.610">
    <property type="entry name" value="SirC, precorrin-2 dehydrogenase, C-terminal helical domain-like"/>
    <property type="match status" value="1"/>
</dbReference>
<dbReference type="GO" id="GO:0043115">
    <property type="term" value="F:precorrin-2 dehydrogenase activity"/>
    <property type="evidence" value="ECO:0007669"/>
    <property type="project" value="UniProtKB-EC"/>
</dbReference>
<dbReference type="InterPro" id="IPR028161">
    <property type="entry name" value="Met8-like"/>
</dbReference>
<protein>
    <recommendedName>
        <fullName evidence="2">precorrin-2 dehydrogenase</fullName>
        <ecNumber evidence="2">1.3.1.76</ecNumber>
    </recommendedName>
</protein>
<dbReference type="KEGG" id="dvl:Dvul_1616"/>
<keyword evidence="4" id="KW-0520">NAD</keyword>
<dbReference type="EC" id="1.3.1.76" evidence="2"/>
<evidence type="ECO:0000256" key="6">
    <source>
        <dbReference type="ARBA" id="ARBA00047561"/>
    </source>
</evidence>
<dbReference type="PANTHER" id="PTHR35330">
    <property type="entry name" value="SIROHEME BIOSYNTHESIS PROTEIN MET8"/>
    <property type="match status" value="1"/>
</dbReference>
<dbReference type="Gene3D" id="3.40.50.720">
    <property type="entry name" value="NAD(P)-binding Rossmann-like Domain"/>
    <property type="match status" value="1"/>
</dbReference>
<dbReference type="AlphaFoldDB" id="A0A0H3AAL5"/>
<evidence type="ECO:0000256" key="5">
    <source>
        <dbReference type="ARBA" id="ARBA00023244"/>
    </source>
</evidence>
<dbReference type="InterPro" id="IPR028281">
    <property type="entry name" value="Sirohaem_synthase_central"/>
</dbReference>
<dbReference type="HOGENOM" id="CLU_011276_8_1_7"/>
<evidence type="ECO:0000259" key="7">
    <source>
        <dbReference type="Pfam" id="PF14824"/>
    </source>
</evidence>
<name>A0A0H3AAL5_NITV4</name>
<evidence type="ECO:0000256" key="2">
    <source>
        <dbReference type="ARBA" id="ARBA00012400"/>
    </source>
</evidence>
<proteinExistence type="predicted"/>
<comment type="catalytic activity">
    <reaction evidence="6">
        <text>precorrin-2 + NAD(+) = sirohydrochlorin + NADH + 2 H(+)</text>
        <dbReference type="Rhea" id="RHEA:15613"/>
        <dbReference type="ChEBI" id="CHEBI:15378"/>
        <dbReference type="ChEBI" id="CHEBI:57540"/>
        <dbReference type="ChEBI" id="CHEBI:57945"/>
        <dbReference type="ChEBI" id="CHEBI:58351"/>
        <dbReference type="ChEBI" id="CHEBI:58827"/>
        <dbReference type="EC" id="1.3.1.76"/>
    </reaction>
</comment>
<dbReference type="GO" id="GO:0019354">
    <property type="term" value="P:siroheme biosynthetic process"/>
    <property type="evidence" value="ECO:0007669"/>
    <property type="project" value="UniProtKB-UniPathway"/>
</dbReference>
<dbReference type="Proteomes" id="UP000009173">
    <property type="component" value="Chromosome"/>
</dbReference>
<dbReference type="SUPFAM" id="SSF75615">
    <property type="entry name" value="Siroheme synthase middle domains-like"/>
    <property type="match status" value="1"/>
</dbReference>
<dbReference type="Pfam" id="PF14824">
    <property type="entry name" value="Sirohm_synth_M"/>
    <property type="match status" value="1"/>
</dbReference>
<dbReference type="UniPathway" id="UPA00262">
    <property type="reaction ID" value="UER00222"/>
</dbReference>
<accession>A0A0H3AAL5</accession>
<reference evidence="9" key="1">
    <citation type="journal article" date="2009" name="Environ. Microbiol.">
        <title>Contribution of mobile genetic elements to Desulfovibrio vulgaris genome plasticity.</title>
        <authorList>
            <person name="Walker C.B."/>
            <person name="Stolyar S."/>
            <person name="Chivian D."/>
            <person name="Pinel N."/>
            <person name="Gabster J.A."/>
            <person name="Dehal P.S."/>
            <person name="He Z."/>
            <person name="Yang Z.K."/>
            <person name="Yen H.C."/>
            <person name="Zhou J."/>
            <person name="Wall J.D."/>
            <person name="Hazen T.C."/>
            <person name="Arkin A.P."/>
            <person name="Stahl D.A."/>
        </authorList>
    </citation>
    <scope>NUCLEOTIDE SEQUENCE [LARGE SCALE GENOMIC DNA]</scope>
    <source>
        <strain evidence="9">DP4</strain>
    </source>
</reference>
<dbReference type="RefSeq" id="WP_011792375.1">
    <property type="nucleotide sequence ID" value="NC_008751.1"/>
</dbReference>
<dbReference type="NCBIfam" id="TIGR01470">
    <property type="entry name" value="cysG_Nterm"/>
    <property type="match status" value="1"/>
</dbReference>
<evidence type="ECO:0000256" key="1">
    <source>
        <dbReference type="ARBA" id="ARBA00005010"/>
    </source>
</evidence>
<dbReference type="EMBL" id="CP000527">
    <property type="protein sequence ID" value="ABM28633.1"/>
    <property type="molecule type" value="Genomic_DNA"/>
</dbReference>
<dbReference type="SUPFAM" id="SSF51735">
    <property type="entry name" value="NAD(P)-binding Rossmann-fold domains"/>
    <property type="match status" value="1"/>
</dbReference>
<comment type="pathway">
    <text evidence="1">Porphyrin-containing compound metabolism; siroheme biosynthesis; sirohydrochlorin from precorrin-2: step 1/1.</text>
</comment>
<dbReference type="Pfam" id="PF13241">
    <property type="entry name" value="NAD_binding_7"/>
    <property type="match status" value="1"/>
</dbReference>
<organism evidence="8 9">
    <name type="scientific">Nitratidesulfovibrio vulgaris (strain DP4)</name>
    <name type="common">Desulfovibrio vulgaris</name>
    <dbReference type="NCBI Taxonomy" id="391774"/>
    <lineage>
        <taxon>Bacteria</taxon>
        <taxon>Pseudomonadati</taxon>
        <taxon>Thermodesulfobacteriota</taxon>
        <taxon>Desulfovibrionia</taxon>
        <taxon>Desulfovibrionales</taxon>
        <taxon>Desulfovibrionaceae</taxon>
        <taxon>Nitratidesulfovibrio</taxon>
    </lineage>
</organism>
<dbReference type="GO" id="GO:0004325">
    <property type="term" value="F:ferrochelatase activity"/>
    <property type="evidence" value="ECO:0007669"/>
    <property type="project" value="InterPro"/>
</dbReference>
<dbReference type="InterPro" id="IPR042518">
    <property type="entry name" value="SirC_C"/>
</dbReference>
<evidence type="ECO:0000256" key="4">
    <source>
        <dbReference type="ARBA" id="ARBA00023027"/>
    </source>
</evidence>
<evidence type="ECO:0000313" key="9">
    <source>
        <dbReference type="Proteomes" id="UP000009173"/>
    </source>
</evidence>